<sequence>MMGSTRHQHRLSVSVLCEASRKRPQVYNELRFIYHNSSMRTRCAAGSHQARTWRSSCDTQPIPLSPKQPPHQYHTTGTLLPRYYTHTLVEREATTQSTKLRRSDHHQAQRCSLHPHIAWPLMSLSIPPIRLPIALTASPTYLLGTGEDAHAASPSPATRGSKKQTVFEHKTIVTNSRSHTPYFSAKEPISGGSVTPNDPAPLSQ</sequence>
<evidence type="ECO:0000313" key="3">
    <source>
        <dbReference type="Proteomes" id="UP000324222"/>
    </source>
</evidence>
<reference evidence="2 3" key="1">
    <citation type="submission" date="2019-05" db="EMBL/GenBank/DDBJ databases">
        <title>Another draft genome of Portunus trituberculatus and its Hox gene families provides insights of decapod evolution.</title>
        <authorList>
            <person name="Jeong J.-H."/>
            <person name="Song I."/>
            <person name="Kim S."/>
            <person name="Choi T."/>
            <person name="Kim D."/>
            <person name="Ryu S."/>
            <person name="Kim W."/>
        </authorList>
    </citation>
    <scope>NUCLEOTIDE SEQUENCE [LARGE SCALE GENOMIC DNA]</scope>
    <source>
        <tissue evidence="2">Muscle</tissue>
    </source>
</reference>
<accession>A0A5B7J4G3</accession>
<gene>
    <name evidence="2" type="ORF">E2C01_082695</name>
</gene>
<feature type="compositionally biased region" description="Polar residues" evidence="1">
    <location>
        <begin position="172"/>
        <end position="181"/>
    </location>
</feature>
<comment type="caution">
    <text evidence="2">The sequence shown here is derived from an EMBL/GenBank/DDBJ whole genome shotgun (WGS) entry which is preliminary data.</text>
</comment>
<protein>
    <submittedName>
        <fullName evidence="2">Uncharacterized protein</fullName>
    </submittedName>
</protein>
<evidence type="ECO:0000313" key="2">
    <source>
        <dbReference type="EMBL" id="MPC87818.1"/>
    </source>
</evidence>
<dbReference type="Proteomes" id="UP000324222">
    <property type="component" value="Unassembled WGS sequence"/>
</dbReference>
<feature type="compositionally biased region" description="Polar residues" evidence="1">
    <location>
        <begin position="192"/>
        <end position="204"/>
    </location>
</feature>
<feature type="region of interest" description="Disordered" evidence="1">
    <location>
        <begin position="172"/>
        <end position="204"/>
    </location>
</feature>
<dbReference type="EMBL" id="VSRR010075698">
    <property type="protein sequence ID" value="MPC87818.1"/>
    <property type="molecule type" value="Genomic_DNA"/>
</dbReference>
<name>A0A5B7J4G3_PORTR</name>
<organism evidence="2 3">
    <name type="scientific">Portunus trituberculatus</name>
    <name type="common">Swimming crab</name>
    <name type="synonym">Neptunus trituberculatus</name>
    <dbReference type="NCBI Taxonomy" id="210409"/>
    <lineage>
        <taxon>Eukaryota</taxon>
        <taxon>Metazoa</taxon>
        <taxon>Ecdysozoa</taxon>
        <taxon>Arthropoda</taxon>
        <taxon>Crustacea</taxon>
        <taxon>Multicrustacea</taxon>
        <taxon>Malacostraca</taxon>
        <taxon>Eumalacostraca</taxon>
        <taxon>Eucarida</taxon>
        <taxon>Decapoda</taxon>
        <taxon>Pleocyemata</taxon>
        <taxon>Brachyura</taxon>
        <taxon>Eubrachyura</taxon>
        <taxon>Portunoidea</taxon>
        <taxon>Portunidae</taxon>
        <taxon>Portuninae</taxon>
        <taxon>Portunus</taxon>
    </lineage>
</organism>
<evidence type="ECO:0000256" key="1">
    <source>
        <dbReference type="SAM" id="MobiDB-lite"/>
    </source>
</evidence>
<proteinExistence type="predicted"/>
<dbReference type="AlphaFoldDB" id="A0A5B7J4G3"/>
<keyword evidence="3" id="KW-1185">Reference proteome</keyword>